<accession>A0AAN6N8P2</accession>
<dbReference type="Proteomes" id="UP001303473">
    <property type="component" value="Unassembled WGS sequence"/>
</dbReference>
<evidence type="ECO:0000313" key="3">
    <source>
        <dbReference type="EMBL" id="KAK3939372.1"/>
    </source>
</evidence>
<feature type="region of interest" description="Disordered" evidence="1">
    <location>
        <begin position="60"/>
        <end position="80"/>
    </location>
</feature>
<dbReference type="EMBL" id="MU853812">
    <property type="protein sequence ID" value="KAK3939372.1"/>
    <property type="molecule type" value="Genomic_DNA"/>
</dbReference>
<name>A0AAN6N8P2_9PEZI</name>
<evidence type="ECO:0000259" key="2">
    <source>
        <dbReference type="Pfam" id="PF11160"/>
    </source>
</evidence>
<feature type="domain" description="Hypervirulence associated protein TUDOR" evidence="2">
    <location>
        <begin position="17"/>
        <end position="71"/>
    </location>
</feature>
<comment type="caution">
    <text evidence="3">The sequence shown here is derived from an EMBL/GenBank/DDBJ whole genome shotgun (WGS) entry which is preliminary data.</text>
</comment>
<gene>
    <name evidence="3" type="ORF">QBC46DRAFT_315974</name>
</gene>
<keyword evidence="4" id="KW-1185">Reference proteome</keyword>
<evidence type="ECO:0000256" key="1">
    <source>
        <dbReference type="SAM" id="MobiDB-lite"/>
    </source>
</evidence>
<organism evidence="3 4">
    <name type="scientific">Diplogelasinospora grovesii</name>
    <dbReference type="NCBI Taxonomy" id="303347"/>
    <lineage>
        <taxon>Eukaryota</taxon>
        <taxon>Fungi</taxon>
        <taxon>Dikarya</taxon>
        <taxon>Ascomycota</taxon>
        <taxon>Pezizomycotina</taxon>
        <taxon>Sordariomycetes</taxon>
        <taxon>Sordariomycetidae</taxon>
        <taxon>Sordariales</taxon>
        <taxon>Diplogelasinosporaceae</taxon>
        <taxon>Diplogelasinospora</taxon>
    </lineage>
</organism>
<dbReference type="AlphaFoldDB" id="A0AAN6N8P2"/>
<protein>
    <recommendedName>
        <fullName evidence="2">Hypervirulence associated protein TUDOR domain-containing protein</fullName>
    </recommendedName>
</protein>
<proteinExistence type="predicted"/>
<dbReference type="Pfam" id="PF11160">
    <property type="entry name" value="Hva1_TUDOR"/>
    <property type="match status" value="1"/>
</dbReference>
<sequence length="80" mass="9197">MPDLDIKDKYGKPIKEGDHVYTRIRGGRQEGDVYKIVTSQEEAEKEGVKHPPKVLFIDQHGHRVSHNPGTLQHTEHTEEE</sequence>
<evidence type="ECO:0000313" key="4">
    <source>
        <dbReference type="Proteomes" id="UP001303473"/>
    </source>
</evidence>
<dbReference type="Gene3D" id="2.30.30.1060">
    <property type="match status" value="1"/>
</dbReference>
<reference evidence="4" key="1">
    <citation type="journal article" date="2023" name="Mol. Phylogenet. Evol.">
        <title>Genome-scale phylogeny and comparative genomics of the fungal order Sordariales.</title>
        <authorList>
            <person name="Hensen N."/>
            <person name="Bonometti L."/>
            <person name="Westerberg I."/>
            <person name="Brannstrom I.O."/>
            <person name="Guillou S."/>
            <person name="Cros-Aarteil S."/>
            <person name="Calhoun S."/>
            <person name="Haridas S."/>
            <person name="Kuo A."/>
            <person name="Mondo S."/>
            <person name="Pangilinan J."/>
            <person name="Riley R."/>
            <person name="LaButti K."/>
            <person name="Andreopoulos B."/>
            <person name="Lipzen A."/>
            <person name="Chen C."/>
            <person name="Yan M."/>
            <person name="Daum C."/>
            <person name="Ng V."/>
            <person name="Clum A."/>
            <person name="Steindorff A."/>
            <person name="Ohm R.A."/>
            <person name="Martin F."/>
            <person name="Silar P."/>
            <person name="Natvig D.O."/>
            <person name="Lalanne C."/>
            <person name="Gautier V."/>
            <person name="Ament-Velasquez S.L."/>
            <person name="Kruys A."/>
            <person name="Hutchinson M.I."/>
            <person name="Powell A.J."/>
            <person name="Barry K."/>
            <person name="Miller A.N."/>
            <person name="Grigoriev I.V."/>
            <person name="Debuchy R."/>
            <person name="Gladieux P."/>
            <person name="Hiltunen Thoren M."/>
            <person name="Johannesson H."/>
        </authorList>
    </citation>
    <scope>NUCLEOTIDE SEQUENCE [LARGE SCALE GENOMIC DNA]</scope>
    <source>
        <strain evidence="4">CBS 340.73</strain>
    </source>
</reference>
<dbReference type="InterPro" id="IPR021331">
    <property type="entry name" value="Hva1_TUDOR"/>
</dbReference>